<evidence type="ECO:0000256" key="1">
    <source>
        <dbReference type="SAM" id="MobiDB-lite"/>
    </source>
</evidence>
<evidence type="ECO:0000313" key="2">
    <source>
        <dbReference type="EMBL" id="MED7828297.1"/>
    </source>
</evidence>
<name>A0ABU7FW35_9ACTN</name>
<dbReference type="InterPro" id="IPR003673">
    <property type="entry name" value="CoA-Trfase_fam_III"/>
</dbReference>
<sequence length="99" mass="10208">MAESFVAGPLDGVLVIDLSTVVMGPYTARMLGGLGADVVKIDSPSDTVRVGRCRVMPGMTTLDTAAPPSPNASGGPGGYRHITEHIGRSLQQMNLGEPS</sequence>
<dbReference type="SUPFAM" id="SSF89796">
    <property type="entry name" value="CoA-transferase family III (CaiB/BaiF)"/>
    <property type="match status" value="1"/>
</dbReference>
<organism evidence="2 3">
    <name type="scientific">Streptomyces chiangmaiensis</name>
    <dbReference type="NCBI Taxonomy" id="766497"/>
    <lineage>
        <taxon>Bacteria</taxon>
        <taxon>Bacillati</taxon>
        <taxon>Actinomycetota</taxon>
        <taxon>Actinomycetes</taxon>
        <taxon>Kitasatosporales</taxon>
        <taxon>Streptomycetaceae</taxon>
        <taxon>Streptomyces</taxon>
    </lineage>
</organism>
<feature type="non-terminal residue" evidence="2">
    <location>
        <position position="99"/>
    </location>
</feature>
<evidence type="ECO:0000313" key="3">
    <source>
        <dbReference type="Proteomes" id="UP001333996"/>
    </source>
</evidence>
<reference evidence="2" key="1">
    <citation type="submission" date="2024-01" db="EMBL/GenBank/DDBJ databases">
        <title>First draft genome sequence data of TA4-1, the type strain of Gram-positive actinobacterium Streptomyces chiangmaiensis.</title>
        <authorList>
            <person name="Yasawong M."/>
            <person name="Nantapong N."/>
        </authorList>
    </citation>
    <scope>NUCLEOTIDE SEQUENCE</scope>
    <source>
        <strain evidence="2">TA4-1</strain>
    </source>
</reference>
<gene>
    <name evidence="2" type="ORF">VXC91_42155</name>
</gene>
<dbReference type="InterPro" id="IPR023606">
    <property type="entry name" value="CoA-Trfase_III_dom_1_sf"/>
</dbReference>
<dbReference type="Pfam" id="PF02515">
    <property type="entry name" value="CoA_transf_3"/>
    <property type="match status" value="1"/>
</dbReference>
<dbReference type="Proteomes" id="UP001333996">
    <property type="component" value="Unassembled WGS sequence"/>
</dbReference>
<dbReference type="Gene3D" id="3.40.50.10540">
    <property type="entry name" value="Crotonobetainyl-coa:carnitine coa-transferase, domain 1"/>
    <property type="match status" value="1"/>
</dbReference>
<protein>
    <submittedName>
        <fullName evidence="2">CoA transferase</fullName>
    </submittedName>
</protein>
<accession>A0ABU7FW35</accession>
<keyword evidence="3" id="KW-1185">Reference proteome</keyword>
<dbReference type="RefSeq" id="WP_329512645.1">
    <property type="nucleotide sequence ID" value="NZ_JAYWVC010000349.1"/>
</dbReference>
<dbReference type="GO" id="GO:0016740">
    <property type="term" value="F:transferase activity"/>
    <property type="evidence" value="ECO:0007669"/>
    <property type="project" value="UniProtKB-KW"/>
</dbReference>
<proteinExistence type="predicted"/>
<feature type="region of interest" description="Disordered" evidence="1">
    <location>
        <begin position="59"/>
        <end position="82"/>
    </location>
</feature>
<dbReference type="EMBL" id="JAYWVC010000349">
    <property type="protein sequence ID" value="MED7828297.1"/>
    <property type="molecule type" value="Genomic_DNA"/>
</dbReference>
<keyword evidence="2" id="KW-0808">Transferase</keyword>
<comment type="caution">
    <text evidence="2">The sequence shown here is derived from an EMBL/GenBank/DDBJ whole genome shotgun (WGS) entry which is preliminary data.</text>
</comment>